<sequence length="191" mass="20576">MAEESLDASVQPLGSTVFFGPVQPEMLDRIHELEAASYPEDEAATYEKLKFRIENASNVFLVALSAEGDGEPKVVGFVCGTQTRASKLTHESMSTHDADGALLCIHSVVVDAALRRRGLATRMLRAYTAFVAATSPGLTGIRLLTKQNLIPLYEGAGFTLLGPSDVEHGADLWYECAMELEAEEEAEAAEA</sequence>
<evidence type="ECO:0000313" key="4">
    <source>
        <dbReference type="EMBL" id="BAH10512.1"/>
    </source>
</evidence>
<keyword evidence="2" id="KW-0012">Acyltransferase</keyword>
<dbReference type="PANTHER" id="PTHR10908">
    <property type="entry name" value="SEROTONIN N-ACETYLTRANSFERASE"/>
    <property type="match status" value="1"/>
</dbReference>
<dbReference type="InterPro" id="IPR000182">
    <property type="entry name" value="GNAT_dom"/>
</dbReference>
<dbReference type="CDD" id="cd04301">
    <property type="entry name" value="NAT_SF"/>
    <property type="match status" value="1"/>
</dbReference>
<dbReference type="EMBL" id="AB474787">
    <property type="protein sequence ID" value="BAH10512.1"/>
    <property type="molecule type" value="mRNA"/>
</dbReference>
<evidence type="ECO:0000256" key="1">
    <source>
        <dbReference type="ARBA" id="ARBA00022679"/>
    </source>
</evidence>
<protein>
    <submittedName>
        <fullName evidence="4">Arylalkylamine N-acetyltransferase</fullName>
    </submittedName>
</protein>
<evidence type="ECO:0000256" key="2">
    <source>
        <dbReference type="ARBA" id="ARBA00023315"/>
    </source>
</evidence>
<dbReference type="InterPro" id="IPR016181">
    <property type="entry name" value="Acyl_CoA_acyltransferase"/>
</dbReference>
<dbReference type="PANTHER" id="PTHR10908:SF0">
    <property type="entry name" value="SEROTONIN N-ACETYLTRANSFERASE"/>
    <property type="match status" value="1"/>
</dbReference>
<keyword evidence="1 4" id="KW-0808">Transferase</keyword>
<dbReference type="PROSITE" id="PS51186">
    <property type="entry name" value="GNAT"/>
    <property type="match status" value="1"/>
</dbReference>
<dbReference type="Pfam" id="PF00583">
    <property type="entry name" value="Acetyltransf_1"/>
    <property type="match status" value="1"/>
</dbReference>
<evidence type="ECO:0000259" key="3">
    <source>
        <dbReference type="PROSITE" id="PS51186"/>
    </source>
</evidence>
<dbReference type="Gene3D" id="3.40.630.30">
    <property type="match status" value="1"/>
</dbReference>
<reference evidence="4" key="1">
    <citation type="submission" date="2009-01" db="EMBL/GenBank/DDBJ databases">
        <title>Analysis of the transgenic tomato expressing arylalkylamine N-acetyltransferase.</title>
        <authorList>
            <person name="Okazaki M."/>
            <person name="Higuchi K."/>
            <person name="Hanawa Y."/>
            <person name="Shiraiwa Y."/>
            <person name="Ezura H."/>
        </authorList>
    </citation>
    <scope>NUCLEOTIDE SEQUENCE</scope>
    <source>
        <strain evidence="4">137C</strain>
    </source>
</reference>
<dbReference type="SUPFAM" id="SSF55729">
    <property type="entry name" value="Acyl-CoA N-acyltransferases (Nat)"/>
    <property type="match status" value="1"/>
</dbReference>
<gene>
    <name evidence="4" type="primary">AANAT</name>
</gene>
<dbReference type="ExpressionAtlas" id="B7XGW9">
    <property type="expression patterns" value="baseline"/>
</dbReference>
<dbReference type="GO" id="GO:0008080">
    <property type="term" value="F:N-acetyltransferase activity"/>
    <property type="evidence" value="ECO:0007669"/>
    <property type="project" value="UniProtKB-ARBA"/>
</dbReference>
<name>B7XGW9_CHLRE</name>
<feature type="domain" description="N-acetyltransferase" evidence="3">
    <location>
        <begin position="17"/>
        <end position="179"/>
    </location>
</feature>
<accession>B7XGW9</accession>
<proteinExistence type="evidence at transcript level"/>
<dbReference type="InterPro" id="IPR051635">
    <property type="entry name" value="SNAT-like"/>
</dbReference>
<organism evidence="4">
    <name type="scientific">Chlamydomonas reinhardtii</name>
    <name type="common">Chlamydomonas smithii</name>
    <dbReference type="NCBI Taxonomy" id="3055"/>
    <lineage>
        <taxon>Eukaryota</taxon>
        <taxon>Viridiplantae</taxon>
        <taxon>Chlorophyta</taxon>
        <taxon>core chlorophytes</taxon>
        <taxon>Chlorophyceae</taxon>
        <taxon>CS clade</taxon>
        <taxon>Chlamydomonadales</taxon>
        <taxon>Chlamydomonadaceae</taxon>
        <taxon>Chlamydomonas</taxon>
    </lineage>
</organism>
<dbReference type="AlphaFoldDB" id="B7XGW9"/>